<keyword evidence="4" id="KW-0808">Transferase</keyword>
<evidence type="ECO:0000256" key="1">
    <source>
        <dbReference type="ARBA" id="ARBA00004533"/>
    </source>
</evidence>
<protein>
    <submittedName>
        <fullName evidence="7">Palmitoleoyl-ACP: Kdo2-lipid-IV acyltransferase (Lipid A biosynthesis) (LpxP) (PDB:5F2T) (PUBMED:11830595)</fullName>
    </submittedName>
</protein>
<keyword evidence="5" id="KW-0472">Membrane</keyword>
<evidence type="ECO:0000256" key="3">
    <source>
        <dbReference type="ARBA" id="ARBA00022519"/>
    </source>
</evidence>
<dbReference type="SUPFAM" id="SSF69593">
    <property type="entry name" value="Glycerol-3-phosphate (1)-acyltransferase"/>
    <property type="match status" value="1"/>
</dbReference>
<dbReference type="InterPro" id="IPR004960">
    <property type="entry name" value="LipA_acyltrans"/>
</dbReference>
<name>A0ABM9HRB8_9PROT</name>
<evidence type="ECO:0000313" key="8">
    <source>
        <dbReference type="Proteomes" id="UP001154272"/>
    </source>
</evidence>
<accession>A0ABM9HRB8</accession>
<gene>
    <name evidence="7" type="ORF">R83534S58_LOCUS1569</name>
</gene>
<dbReference type="Proteomes" id="UP001154272">
    <property type="component" value="Unassembled WGS sequence"/>
</dbReference>
<evidence type="ECO:0000256" key="4">
    <source>
        <dbReference type="ARBA" id="ARBA00022679"/>
    </source>
</evidence>
<comment type="caution">
    <text evidence="7">The sequence shown here is derived from an EMBL/GenBank/DDBJ whole genome shotgun (WGS) entry which is preliminary data.</text>
</comment>
<dbReference type="CDD" id="cd07984">
    <property type="entry name" value="LPLAT_LABLAT-like"/>
    <property type="match status" value="1"/>
</dbReference>
<keyword evidence="8" id="KW-1185">Reference proteome</keyword>
<keyword evidence="3" id="KW-0997">Cell inner membrane</keyword>
<dbReference type="Pfam" id="PF03279">
    <property type="entry name" value="Lip_A_acyltrans"/>
    <property type="match status" value="1"/>
</dbReference>
<sequence>MMPNFKPKKISSYFHQFLQYNEYILAKGCLSLLRALSPRTASNVGAFICREIGTRLPVSKTADTNLRLVMPELTSTQRQRVIKGVWENLGRTVAEFPHLADLNHNTSVGPGWEVVGAEYLTEQSKKTGPVLFVSGHIGNWEMLPLGVAKYGTPFSSFFRAASNPYVNQLILQLRDEAMGEKIPMFAKGSKGARQALKHLLQGQRLGVLSDQKMNDGIEVQFFGRPAMTSSAVASLALKLKCPIIPGYVERLGPARLRIVVEPPIDYSEFSENNLENIHRLTQVINDKLEGWIKQNPEQWLWLHKRWPKEFYK</sequence>
<reference evidence="7" key="1">
    <citation type="submission" date="2022-10" db="EMBL/GenBank/DDBJ databases">
        <authorList>
            <person name="Botero Cardona J."/>
        </authorList>
    </citation>
    <scope>NUCLEOTIDE SEQUENCE</scope>
    <source>
        <strain evidence="7">R-83534</strain>
    </source>
</reference>
<keyword evidence="2" id="KW-1003">Cell membrane</keyword>
<dbReference type="PANTHER" id="PTHR30606">
    <property type="entry name" value="LIPID A BIOSYNTHESIS LAUROYL ACYLTRANSFERASE"/>
    <property type="match status" value="1"/>
</dbReference>
<evidence type="ECO:0000256" key="2">
    <source>
        <dbReference type="ARBA" id="ARBA00022475"/>
    </source>
</evidence>
<comment type="subcellular location">
    <subcellularLocation>
        <location evidence="1">Cell inner membrane</location>
    </subcellularLocation>
</comment>
<evidence type="ECO:0000256" key="6">
    <source>
        <dbReference type="ARBA" id="ARBA00023315"/>
    </source>
</evidence>
<organism evidence="7 8">
    <name type="scientific">Commensalibacter papalotli</name>
    <name type="common">ex Botero et al. 2024</name>
    <dbReference type="NCBI Taxonomy" id="2972766"/>
    <lineage>
        <taxon>Bacteria</taxon>
        <taxon>Pseudomonadati</taxon>
        <taxon>Pseudomonadota</taxon>
        <taxon>Alphaproteobacteria</taxon>
        <taxon>Acetobacterales</taxon>
        <taxon>Acetobacteraceae</taxon>
    </lineage>
</organism>
<dbReference type="PANTHER" id="PTHR30606:SF9">
    <property type="entry name" value="LIPID A BIOSYNTHESIS LAUROYLTRANSFERASE"/>
    <property type="match status" value="1"/>
</dbReference>
<dbReference type="EMBL" id="CAMXCH010000003">
    <property type="protein sequence ID" value="CAI3948571.1"/>
    <property type="molecule type" value="Genomic_DNA"/>
</dbReference>
<dbReference type="GO" id="GO:0016746">
    <property type="term" value="F:acyltransferase activity"/>
    <property type="evidence" value="ECO:0007669"/>
    <property type="project" value="UniProtKB-KW"/>
</dbReference>
<keyword evidence="6 7" id="KW-0012">Acyltransferase</keyword>
<evidence type="ECO:0000313" key="7">
    <source>
        <dbReference type="EMBL" id="CAI3948571.1"/>
    </source>
</evidence>
<proteinExistence type="predicted"/>
<evidence type="ECO:0000256" key="5">
    <source>
        <dbReference type="ARBA" id="ARBA00023136"/>
    </source>
</evidence>